<dbReference type="AlphaFoldDB" id="A0A9K3DG17"/>
<gene>
    <name evidence="1" type="ORF">HanXRQr2_Chr17g0796461</name>
</gene>
<dbReference type="Gramene" id="mRNA:HanXRQr2_Chr17g0796461">
    <property type="protein sequence ID" value="CDS:HanXRQr2_Chr17g0796461.1"/>
    <property type="gene ID" value="HanXRQr2_Chr17g0796461"/>
</dbReference>
<reference evidence="1" key="2">
    <citation type="submission" date="2020-06" db="EMBL/GenBank/DDBJ databases">
        <title>Helianthus annuus Genome sequencing and assembly Release 2.</title>
        <authorList>
            <person name="Gouzy J."/>
            <person name="Langlade N."/>
            <person name="Munos S."/>
        </authorList>
    </citation>
    <scope>NUCLEOTIDE SEQUENCE</scope>
    <source>
        <tissue evidence="1">Leaves</tissue>
    </source>
</reference>
<dbReference type="EMBL" id="MNCJ02000332">
    <property type="protein sequence ID" value="KAF5754897.1"/>
    <property type="molecule type" value="Genomic_DNA"/>
</dbReference>
<reference evidence="1" key="1">
    <citation type="journal article" date="2017" name="Nature">
        <title>The sunflower genome provides insights into oil metabolism, flowering and Asterid evolution.</title>
        <authorList>
            <person name="Badouin H."/>
            <person name="Gouzy J."/>
            <person name="Grassa C.J."/>
            <person name="Murat F."/>
            <person name="Staton S.E."/>
            <person name="Cottret L."/>
            <person name="Lelandais-Briere C."/>
            <person name="Owens G.L."/>
            <person name="Carrere S."/>
            <person name="Mayjonade B."/>
            <person name="Legrand L."/>
            <person name="Gill N."/>
            <person name="Kane N.C."/>
            <person name="Bowers J.E."/>
            <person name="Hubner S."/>
            <person name="Bellec A."/>
            <person name="Berard A."/>
            <person name="Berges H."/>
            <person name="Blanchet N."/>
            <person name="Boniface M.C."/>
            <person name="Brunel D."/>
            <person name="Catrice O."/>
            <person name="Chaidir N."/>
            <person name="Claudel C."/>
            <person name="Donnadieu C."/>
            <person name="Faraut T."/>
            <person name="Fievet G."/>
            <person name="Helmstetter N."/>
            <person name="King M."/>
            <person name="Knapp S.J."/>
            <person name="Lai Z."/>
            <person name="Le Paslier M.C."/>
            <person name="Lippi Y."/>
            <person name="Lorenzon L."/>
            <person name="Mandel J.R."/>
            <person name="Marage G."/>
            <person name="Marchand G."/>
            <person name="Marquand E."/>
            <person name="Bret-Mestries E."/>
            <person name="Morien E."/>
            <person name="Nambeesan S."/>
            <person name="Nguyen T."/>
            <person name="Pegot-Espagnet P."/>
            <person name="Pouilly N."/>
            <person name="Raftis F."/>
            <person name="Sallet E."/>
            <person name="Schiex T."/>
            <person name="Thomas J."/>
            <person name="Vandecasteele C."/>
            <person name="Vares D."/>
            <person name="Vear F."/>
            <person name="Vautrin S."/>
            <person name="Crespi M."/>
            <person name="Mangin B."/>
            <person name="Burke J.M."/>
            <person name="Salse J."/>
            <person name="Munos S."/>
            <person name="Vincourt P."/>
            <person name="Rieseberg L.H."/>
            <person name="Langlade N.B."/>
        </authorList>
    </citation>
    <scope>NUCLEOTIDE SEQUENCE</scope>
    <source>
        <tissue evidence="1">Leaves</tissue>
    </source>
</reference>
<comment type="caution">
    <text evidence="1">The sequence shown here is derived from an EMBL/GenBank/DDBJ whole genome shotgun (WGS) entry which is preliminary data.</text>
</comment>
<proteinExistence type="predicted"/>
<protein>
    <submittedName>
        <fullName evidence="1">Uncharacterized protein</fullName>
    </submittedName>
</protein>
<organism evidence="1 2">
    <name type="scientific">Helianthus annuus</name>
    <name type="common">Common sunflower</name>
    <dbReference type="NCBI Taxonomy" id="4232"/>
    <lineage>
        <taxon>Eukaryota</taxon>
        <taxon>Viridiplantae</taxon>
        <taxon>Streptophyta</taxon>
        <taxon>Embryophyta</taxon>
        <taxon>Tracheophyta</taxon>
        <taxon>Spermatophyta</taxon>
        <taxon>Magnoliopsida</taxon>
        <taxon>eudicotyledons</taxon>
        <taxon>Gunneridae</taxon>
        <taxon>Pentapetalae</taxon>
        <taxon>asterids</taxon>
        <taxon>campanulids</taxon>
        <taxon>Asterales</taxon>
        <taxon>Asteraceae</taxon>
        <taxon>Asteroideae</taxon>
        <taxon>Heliantheae alliance</taxon>
        <taxon>Heliantheae</taxon>
        <taxon>Helianthus</taxon>
    </lineage>
</organism>
<dbReference type="Proteomes" id="UP000215914">
    <property type="component" value="Unassembled WGS sequence"/>
</dbReference>
<keyword evidence="2" id="KW-1185">Reference proteome</keyword>
<evidence type="ECO:0000313" key="1">
    <source>
        <dbReference type="EMBL" id="KAF5754897.1"/>
    </source>
</evidence>
<name>A0A9K3DG17_HELAN</name>
<evidence type="ECO:0000313" key="2">
    <source>
        <dbReference type="Proteomes" id="UP000215914"/>
    </source>
</evidence>
<accession>A0A9K3DG17</accession>
<sequence>MCSEQLVTCLLDDSATCCFIRGRGVTLYNSLTFENCIFNPYTITSLYNPLNF</sequence>